<organism evidence="2 3">
    <name type="scientific">Paxillus rubicundulus Ve08.2h10</name>
    <dbReference type="NCBI Taxonomy" id="930991"/>
    <lineage>
        <taxon>Eukaryota</taxon>
        <taxon>Fungi</taxon>
        <taxon>Dikarya</taxon>
        <taxon>Basidiomycota</taxon>
        <taxon>Agaricomycotina</taxon>
        <taxon>Agaricomycetes</taxon>
        <taxon>Agaricomycetidae</taxon>
        <taxon>Boletales</taxon>
        <taxon>Paxilineae</taxon>
        <taxon>Paxillaceae</taxon>
        <taxon>Paxillus</taxon>
    </lineage>
</organism>
<dbReference type="EMBL" id="KN826533">
    <property type="protein sequence ID" value="KIK78608.1"/>
    <property type="molecule type" value="Genomic_DNA"/>
</dbReference>
<gene>
    <name evidence="2" type="ORF">PAXRUDRAFT_163498</name>
</gene>
<keyword evidence="3" id="KW-1185">Reference proteome</keyword>
<reference evidence="3" key="2">
    <citation type="submission" date="2015-01" db="EMBL/GenBank/DDBJ databases">
        <title>Evolutionary Origins and Diversification of the Mycorrhizal Mutualists.</title>
        <authorList>
            <consortium name="DOE Joint Genome Institute"/>
            <consortium name="Mycorrhizal Genomics Consortium"/>
            <person name="Kohler A."/>
            <person name="Kuo A."/>
            <person name="Nagy L.G."/>
            <person name="Floudas D."/>
            <person name="Copeland A."/>
            <person name="Barry K.W."/>
            <person name="Cichocki N."/>
            <person name="Veneault-Fourrey C."/>
            <person name="LaButti K."/>
            <person name="Lindquist E.A."/>
            <person name="Lipzen A."/>
            <person name="Lundell T."/>
            <person name="Morin E."/>
            <person name="Murat C."/>
            <person name="Riley R."/>
            <person name="Ohm R."/>
            <person name="Sun H."/>
            <person name="Tunlid A."/>
            <person name="Henrissat B."/>
            <person name="Grigoriev I.V."/>
            <person name="Hibbett D.S."/>
            <person name="Martin F."/>
        </authorList>
    </citation>
    <scope>NUCLEOTIDE SEQUENCE [LARGE SCALE GENOMIC DNA]</scope>
    <source>
        <strain evidence="3">Ve08.2h10</strain>
    </source>
</reference>
<evidence type="ECO:0000313" key="2">
    <source>
        <dbReference type="EMBL" id="KIK78608.1"/>
    </source>
</evidence>
<sequence length="98" mass="10290">TSKHVELKGPRQANEPGGRGAEGDKSREVEDDLGGQSKGNGSQPDGQMSNTGDATSSISCDSKQVKATPPAEDKDSQQWNGRPNMTMDLPGPPTSHTK</sequence>
<dbReference type="AlphaFoldDB" id="A0A0D0CT92"/>
<dbReference type="Proteomes" id="UP000054538">
    <property type="component" value="Unassembled WGS sequence"/>
</dbReference>
<evidence type="ECO:0000313" key="3">
    <source>
        <dbReference type="Proteomes" id="UP000054538"/>
    </source>
</evidence>
<proteinExistence type="predicted"/>
<evidence type="ECO:0000256" key="1">
    <source>
        <dbReference type="SAM" id="MobiDB-lite"/>
    </source>
</evidence>
<feature type="region of interest" description="Disordered" evidence="1">
    <location>
        <begin position="1"/>
        <end position="98"/>
    </location>
</feature>
<feature type="non-terminal residue" evidence="2">
    <location>
        <position position="1"/>
    </location>
</feature>
<dbReference type="OrthoDB" id="10601307at2759"/>
<reference evidence="2 3" key="1">
    <citation type="submission" date="2014-04" db="EMBL/GenBank/DDBJ databases">
        <authorList>
            <consortium name="DOE Joint Genome Institute"/>
            <person name="Kuo A."/>
            <person name="Kohler A."/>
            <person name="Jargeat P."/>
            <person name="Nagy L.G."/>
            <person name="Floudas D."/>
            <person name="Copeland A."/>
            <person name="Barry K.W."/>
            <person name="Cichocki N."/>
            <person name="Veneault-Fourrey C."/>
            <person name="LaButti K."/>
            <person name="Lindquist E.A."/>
            <person name="Lipzen A."/>
            <person name="Lundell T."/>
            <person name="Morin E."/>
            <person name="Murat C."/>
            <person name="Sun H."/>
            <person name="Tunlid A."/>
            <person name="Henrissat B."/>
            <person name="Grigoriev I.V."/>
            <person name="Hibbett D.S."/>
            <person name="Martin F."/>
            <person name="Nordberg H.P."/>
            <person name="Cantor M.N."/>
            <person name="Hua S.X."/>
        </authorList>
    </citation>
    <scope>NUCLEOTIDE SEQUENCE [LARGE SCALE GENOMIC DNA]</scope>
    <source>
        <strain evidence="2 3">Ve08.2h10</strain>
    </source>
</reference>
<protein>
    <submittedName>
        <fullName evidence="2">Uncharacterized protein</fullName>
    </submittedName>
</protein>
<accession>A0A0D0CT92</accession>
<dbReference type="HOGENOM" id="CLU_2339221_0_0_1"/>
<name>A0A0D0CT92_9AGAM</name>
<feature type="compositionally biased region" description="Polar residues" evidence="1">
    <location>
        <begin position="39"/>
        <end position="62"/>
    </location>
</feature>
<dbReference type="InParanoid" id="A0A0D0CT92"/>